<dbReference type="AlphaFoldDB" id="A0A3S5CP54"/>
<feature type="transmembrane region" description="Helical" evidence="1">
    <location>
        <begin position="40"/>
        <end position="57"/>
    </location>
</feature>
<evidence type="ECO:0000313" key="2">
    <source>
        <dbReference type="EMBL" id="RWZ68023.1"/>
    </source>
</evidence>
<keyword evidence="1" id="KW-1133">Transmembrane helix</keyword>
<dbReference type="OrthoDB" id="5125396at2"/>
<evidence type="ECO:0000313" key="3">
    <source>
        <dbReference type="Proteomes" id="UP000288603"/>
    </source>
</evidence>
<comment type="caution">
    <text evidence="2">The sequence shown here is derived from an EMBL/GenBank/DDBJ whole genome shotgun (WGS) entry which is preliminary data.</text>
</comment>
<reference evidence="2 3" key="1">
    <citation type="submission" date="2018-12" db="EMBL/GenBank/DDBJ databases">
        <authorList>
            <person name="Li F."/>
        </authorList>
    </citation>
    <scope>NUCLEOTIDE SEQUENCE [LARGE SCALE GENOMIC DNA]</scope>
    <source>
        <strain evidence="2 3">8H24J-4-2</strain>
    </source>
</reference>
<keyword evidence="1" id="KW-0472">Membrane</keyword>
<keyword evidence="3" id="KW-1185">Reference proteome</keyword>
<dbReference type="Proteomes" id="UP000288603">
    <property type="component" value="Unassembled WGS sequence"/>
</dbReference>
<evidence type="ECO:0000256" key="1">
    <source>
        <dbReference type="SAM" id="Phobius"/>
    </source>
</evidence>
<dbReference type="EMBL" id="RZNC01000001">
    <property type="protein sequence ID" value="RWZ68023.1"/>
    <property type="molecule type" value="Genomic_DNA"/>
</dbReference>
<organism evidence="2 3">
    <name type="scientific">Labedella populi</name>
    <dbReference type="NCBI Taxonomy" id="2498850"/>
    <lineage>
        <taxon>Bacteria</taxon>
        <taxon>Bacillati</taxon>
        <taxon>Actinomycetota</taxon>
        <taxon>Actinomycetes</taxon>
        <taxon>Micrococcales</taxon>
        <taxon>Microbacteriaceae</taxon>
        <taxon>Labedella</taxon>
    </lineage>
</organism>
<feature type="transmembrane region" description="Helical" evidence="1">
    <location>
        <begin position="64"/>
        <end position="83"/>
    </location>
</feature>
<keyword evidence="1" id="KW-0812">Transmembrane</keyword>
<gene>
    <name evidence="2" type="ORF">ELQ92_01845</name>
</gene>
<proteinExistence type="predicted"/>
<protein>
    <submittedName>
        <fullName evidence="2">Uncharacterized protein</fullName>
    </submittedName>
</protein>
<name>A0A3S5CP54_9MICO</name>
<sequence length="207" mass="21263">MASTGVRRVARGSAAAAVSTFVALLSHVAADGAAPTLVGVSVPLVLSLAVCTVLAGRRLALPRLVASVVVSQVLFHALFVLGAPGDVRLGDGATESGSHLHTVVLTSSVAHDHGGGPTMWWAHAVAAAVTVVALSRGEAAARRVLSVGRLVVTRFATGRLARARSIRPLGFRRTARPPVPVYGRTACPRRSAPLLSRRGPPFPSTAV</sequence>
<dbReference type="RefSeq" id="WP_128497250.1">
    <property type="nucleotide sequence ID" value="NZ_RZNC01000001.1"/>
</dbReference>
<accession>A0A3S5CP54</accession>
<feature type="transmembrane region" description="Helical" evidence="1">
    <location>
        <begin position="118"/>
        <end position="135"/>
    </location>
</feature>